<organism evidence="1 2">
    <name type="scientific">Saguinus oedipus</name>
    <name type="common">Cotton-top tamarin</name>
    <name type="synonym">Oedipomidas oedipus</name>
    <dbReference type="NCBI Taxonomy" id="9490"/>
    <lineage>
        <taxon>Eukaryota</taxon>
        <taxon>Metazoa</taxon>
        <taxon>Chordata</taxon>
        <taxon>Craniata</taxon>
        <taxon>Vertebrata</taxon>
        <taxon>Euteleostomi</taxon>
        <taxon>Mammalia</taxon>
        <taxon>Eutheria</taxon>
        <taxon>Euarchontoglires</taxon>
        <taxon>Primates</taxon>
        <taxon>Haplorrhini</taxon>
        <taxon>Platyrrhini</taxon>
        <taxon>Cebidae</taxon>
        <taxon>Callitrichinae</taxon>
        <taxon>Saguinus</taxon>
    </lineage>
</organism>
<proteinExistence type="predicted"/>
<protein>
    <submittedName>
        <fullName evidence="1">Uncharacterized protein</fullName>
    </submittedName>
</protein>
<dbReference type="EMBL" id="JASSZA010000004">
    <property type="protein sequence ID" value="KAK2114503.1"/>
    <property type="molecule type" value="Genomic_DNA"/>
</dbReference>
<evidence type="ECO:0000313" key="1">
    <source>
        <dbReference type="EMBL" id="KAK2114503.1"/>
    </source>
</evidence>
<dbReference type="Proteomes" id="UP001266305">
    <property type="component" value="Unassembled WGS sequence"/>
</dbReference>
<name>A0ABQ9W113_SAGOE</name>
<reference evidence="1 2" key="1">
    <citation type="submission" date="2023-05" db="EMBL/GenBank/DDBJ databases">
        <title>B98-5 Cell Line De Novo Hybrid Assembly: An Optical Mapping Approach.</title>
        <authorList>
            <person name="Kananen K."/>
            <person name="Auerbach J.A."/>
            <person name="Kautto E."/>
            <person name="Blachly J.S."/>
        </authorList>
    </citation>
    <scope>NUCLEOTIDE SEQUENCE [LARGE SCALE GENOMIC DNA]</scope>
    <source>
        <strain evidence="1">B95-8</strain>
        <tissue evidence="1">Cell line</tissue>
    </source>
</reference>
<evidence type="ECO:0000313" key="2">
    <source>
        <dbReference type="Proteomes" id="UP001266305"/>
    </source>
</evidence>
<keyword evidence="2" id="KW-1185">Reference proteome</keyword>
<comment type="caution">
    <text evidence="1">The sequence shown here is derived from an EMBL/GenBank/DDBJ whole genome shotgun (WGS) entry which is preliminary data.</text>
</comment>
<gene>
    <name evidence="1" type="ORF">P7K49_008769</name>
</gene>
<sequence length="119" mass="12646">MAARRLAVLGIAGEGWSKLQPLPQREEKLFSCSCSQHHSSFARTPAPPTPCYELSVVAMLPPLDPHLHCPPNIVPAPPGSLPDQNSNAGYTLVCDCEDPAWAEDGETSTVEGGKLVQAS</sequence>
<accession>A0ABQ9W113</accession>